<evidence type="ECO:0000256" key="13">
    <source>
        <dbReference type="PIRNR" id="PIRNR002811"/>
    </source>
</evidence>
<gene>
    <name evidence="12 15" type="primary">dnaG</name>
    <name evidence="15" type="ORF">ACFSR0_08570</name>
</gene>
<keyword evidence="8 12" id="KW-0862">Zinc</keyword>
<dbReference type="InterPro" id="IPR037068">
    <property type="entry name" value="DNA_primase_core_N_sf"/>
</dbReference>
<evidence type="ECO:0000256" key="3">
    <source>
        <dbReference type="ARBA" id="ARBA00022679"/>
    </source>
</evidence>
<dbReference type="PIRSF" id="PIRSF002811">
    <property type="entry name" value="DnaG"/>
    <property type="match status" value="1"/>
</dbReference>
<feature type="domain" description="Toprim" evidence="14">
    <location>
        <begin position="265"/>
        <end position="345"/>
    </location>
</feature>
<dbReference type="SMART" id="SM00493">
    <property type="entry name" value="TOPRIM"/>
    <property type="match status" value="1"/>
</dbReference>
<dbReference type="InterPro" id="IPR013264">
    <property type="entry name" value="DNAG_N"/>
</dbReference>
<keyword evidence="2 12" id="KW-0639">Primosome</keyword>
<reference evidence="16" key="1">
    <citation type="journal article" date="2019" name="Int. J. Syst. Evol. Microbiol.">
        <title>The Global Catalogue of Microorganisms (GCM) 10K type strain sequencing project: providing services to taxonomists for standard genome sequencing and annotation.</title>
        <authorList>
            <consortium name="The Broad Institute Genomics Platform"/>
            <consortium name="The Broad Institute Genome Sequencing Center for Infectious Disease"/>
            <person name="Wu L."/>
            <person name="Ma J."/>
        </authorList>
    </citation>
    <scope>NUCLEOTIDE SEQUENCE [LARGE SCALE GENOMIC DNA]</scope>
    <source>
        <strain evidence="16">TISTR 932</strain>
    </source>
</reference>
<evidence type="ECO:0000256" key="2">
    <source>
        <dbReference type="ARBA" id="ARBA00022515"/>
    </source>
</evidence>
<proteinExistence type="inferred from homology"/>
<dbReference type="InterPro" id="IPR006295">
    <property type="entry name" value="DNA_primase_DnaG"/>
</dbReference>
<keyword evidence="4 12" id="KW-0548">Nucleotidyltransferase</keyword>
<sequence>MAKIPSNVIDSIREQSNIVDVIGQYVQLKKSGKNYLGLCPFHNEKTPSFSVAEDKQIFHCFGCGKGGNVFRFIEEIEHIPFSEAVLKVADLEQIPIDNALRQINHETGESSSSPAIQLHEKAVQFYHHILVNTEVGQGALDYLHQRGVTEDTIEEFQIGFAPPQRTFLERIFRNESLPAESFLESGLFIEKDDHSLIDRFYQRIMFPIRNSQGKTIAFSGRWFEMDSEDQEDQPKYLNSPETNLFNKREVLFNLDKAKSTIRKEGTIILFEGFMDVIAAWQVGVQNGVASMGTSLTEQQIQQIERLSQKLLFCYDGDNAGQNATFRGIELLREHSRLKLSAMRLPEKLDPDEYIRKYGGDAFVQVLNHQQLTPFLFTMDYLATQFHLENEQEKLAYLEQILKELNYVDSVLEQDSYLTKIAMQFDVQREALVQQFQVFKREQRRKLVQAKNKNSPNGIVPLMPLKQKKTQLQKAEEILLYRMTTDTSYRVKFKQQEGVFPEEQYQELFVLLDTYLDVEESFDYAKFLDFLQEEALKELMIAIGSANHSAEGSDQEFHDLMKQLKIYTYQQKIHQKQHELQQASQVGDGELQVTLAMEIVNLTRRLKNID</sequence>
<protein>
    <recommendedName>
        <fullName evidence="12 13">DNA primase</fullName>
        <ecNumber evidence="12">2.7.7.101</ecNumber>
    </recommendedName>
</protein>
<comment type="caution">
    <text evidence="15">The sequence shown here is derived from an EMBL/GenBank/DDBJ whole genome shotgun (WGS) entry which is preliminary data.</text>
</comment>
<dbReference type="Pfam" id="PF01807">
    <property type="entry name" value="Zn_ribbon_DnaG"/>
    <property type="match status" value="1"/>
</dbReference>
<evidence type="ECO:0000256" key="8">
    <source>
        <dbReference type="ARBA" id="ARBA00022833"/>
    </source>
</evidence>
<accession>A0ABW5TJM2</accession>
<dbReference type="Pfam" id="PF10410">
    <property type="entry name" value="DnaB_bind"/>
    <property type="match status" value="1"/>
</dbReference>
<evidence type="ECO:0000256" key="6">
    <source>
        <dbReference type="ARBA" id="ARBA00022723"/>
    </source>
</evidence>
<evidence type="ECO:0000256" key="1">
    <source>
        <dbReference type="ARBA" id="ARBA00022478"/>
    </source>
</evidence>
<dbReference type="NCBIfam" id="TIGR01391">
    <property type="entry name" value="dnaG"/>
    <property type="match status" value="1"/>
</dbReference>
<evidence type="ECO:0000256" key="11">
    <source>
        <dbReference type="ARBA" id="ARBA00023163"/>
    </source>
</evidence>
<keyword evidence="7 12" id="KW-0863">Zinc-finger</keyword>
<dbReference type="EC" id="2.7.7.101" evidence="12"/>
<dbReference type="PROSITE" id="PS50880">
    <property type="entry name" value="TOPRIM"/>
    <property type="match status" value="1"/>
</dbReference>
<evidence type="ECO:0000313" key="16">
    <source>
        <dbReference type="Proteomes" id="UP001597427"/>
    </source>
</evidence>
<keyword evidence="1 12" id="KW-0240">DNA-directed RNA polymerase</keyword>
<dbReference type="RefSeq" id="WP_379981867.1">
    <property type="nucleotide sequence ID" value="NZ_JBHUMO010000051.1"/>
</dbReference>
<dbReference type="InterPro" id="IPR030846">
    <property type="entry name" value="DnaG_bac"/>
</dbReference>
<evidence type="ECO:0000256" key="7">
    <source>
        <dbReference type="ARBA" id="ARBA00022771"/>
    </source>
</evidence>
<keyword evidence="5 12" id="KW-0235">DNA replication</keyword>
<dbReference type="Pfam" id="PF08275">
    <property type="entry name" value="DNAG_N"/>
    <property type="match status" value="1"/>
</dbReference>
<evidence type="ECO:0000256" key="12">
    <source>
        <dbReference type="HAMAP-Rule" id="MF_00974"/>
    </source>
</evidence>
<organism evidence="15 16">
    <name type="scientific">Enterococcus camelliae</name>
    <dbReference type="NCBI Taxonomy" id="453959"/>
    <lineage>
        <taxon>Bacteria</taxon>
        <taxon>Bacillati</taxon>
        <taxon>Bacillota</taxon>
        <taxon>Bacilli</taxon>
        <taxon>Lactobacillales</taxon>
        <taxon>Enterococcaceae</taxon>
        <taxon>Enterococcus</taxon>
    </lineage>
</organism>
<keyword evidence="10 12" id="KW-0238">DNA-binding</keyword>
<name>A0ABW5TJM2_9ENTE</name>
<comment type="domain">
    <text evidence="12">Contains an N-terminal zinc-binding domain, a central core domain that contains the primase activity, and a C-terminal DnaB-binding domain.</text>
</comment>
<dbReference type="PANTHER" id="PTHR30313">
    <property type="entry name" value="DNA PRIMASE"/>
    <property type="match status" value="1"/>
</dbReference>
<dbReference type="HAMAP" id="MF_00974">
    <property type="entry name" value="DNA_primase_DnaG"/>
    <property type="match status" value="1"/>
</dbReference>
<dbReference type="Proteomes" id="UP001597427">
    <property type="component" value="Unassembled WGS sequence"/>
</dbReference>
<dbReference type="InterPro" id="IPR006171">
    <property type="entry name" value="TOPRIM_dom"/>
</dbReference>
<comment type="catalytic activity">
    <reaction evidence="12">
        <text>ssDNA + n NTP = ssDNA/pppN(pN)n-1 hybrid + (n-1) diphosphate.</text>
        <dbReference type="EC" id="2.7.7.101"/>
    </reaction>
</comment>
<evidence type="ECO:0000259" key="14">
    <source>
        <dbReference type="PROSITE" id="PS50880"/>
    </source>
</evidence>
<keyword evidence="9" id="KW-0460">Magnesium</keyword>
<dbReference type="InterPro" id="IPR019475">
    <property type="entry name" value="DNA_primase_DnaB-bd"/>
</dbReference>
<dbReference type="InterPro" id="IPR034151">
    <property type="entry name" value="TOPRIM_DnaG_bac"/>
</dbReference>
<dbReference type="Pfam" id="PF13155">
    <property type="entry name" value="Toprim_2"/>
    <property type="match status" value="1"/>
</dbReference>
<dbReference type="InterPro" id="IPR002694">
    <property type="entry name" value="Znf_CHC2"/>
</dbReference>
<dbReference type="Gene3D" id="3.90.980.10">
    <property type="entry name" value="DNA primase, catalytic core, N-terminal domain"/>
    <property type="match status" value="1"/>
</dbReference>
<keyword evidence="6 12" id="KW-0479">Metal-binding</keyword>
<evidence type="ECO:0000256" key="10">
    <source>
        <dbReference type="ARBA" id="ARBA00023125"/>
    </source>
</evidence>
<keyword evidence="3 12" id="KW-0808">Transferase</keyword>
<dbReference type="SUPFAM" id="SSF56731">
    <property type="entry name" value="DNA primase core"/>
    <property type="match status" value="1"/>
</dbReference>
<evidence type="ECO:0000256" key="9">
    <source>
        <dbReference type="ARBA" id="ARBA00022842"/>
    </source>
</evidence>
<comment type="similarity">
    <text evidence="12 13">Belongs to the DnaG primase family.</text>
</comment>
<dbReference type="InterPro" id="IPR016136">
    <property type="entry name" value="DNA_helicase_N/primase_C"/>
</dbReference>
<feature type="zinc finger region" description="CHC2-type" evidence="12">
    <location>
        <begin position="39"/>
        <end position="63"/>
    </location>
</feature>
<dbReference type="Gene3D" id="3.90.580.10">
    <property type="entry name" value="Zinc finger, CHC2-type domain"/>
    <property type="match status" value="1"/>
</dbReference>
<dbReference type="Gene3D" id="3.40.1360.10">
    <property type="match status" value="1"/>
</dbReference>
<dbReference type="SUPFAM" id="SSF57783">
    <property type="entry name" value="Zinc beta-ribbon"/>
    <property type="match status" value="1"/>
</dbReference>
<comment type="subunit">
    <text evidence="12">Monomer. Interacts with DnaB.</text>
</comment>
<dbReference type="EMBL" id="JBHUMO010000051">
    <property type="protein sequence ID" value="MFD2729475.1"/>
    <property type="molecule type" value="Genomic_DNA"/>
</dbReference>
<dbReference type="InterPro" id="IPR050219">
    <property type="entry name" value="DnaG_primase"/>
</dbReference>
<dbReference type="PANTHER" id="PTHR30313:SF2">
    <property type="entry name" value="DNA PRIMASE"/>
    <property type="match status" value="1"/>
</dbReference>
<comment type="cofactor">
    <cofactor evidence="12 13">
        <name>Zn(2+)</name>
        <dbReference type="ChEBI" id="CHEBI:29105"/>
    </cofactor>
    <text evidence="12 13">Binds 1 zinc ion per monomer.</text>
</comment>
<evidence type="ECO:0000313" key="15">
    <source>
        <dbReference type="EMBL" id="MFD2729475.1"/>
    </source>
</evidence>
<keyword evidence="16" id="KW-1185">Reference proteome</keyword>
<comment type="function">
    <text evidence="12 13">RNA polymerase that catalyzes the synthesis of short RNA molecules used as primers for DNA polymerase during DNA replication.</text>
</comment>
<evidence type="ECO:0000256" key="4">
    <source>
        <dbReference type="ARBA" id="ARBA00022695"/>
    </source>
</evidence>
<dbReference type="Gene3D" id="1.10.860.10">
    <property type="entry name" value="DNAb Helicase, Chain A"/>
    <property type="match status" value="1"/>
</dbReference>
<dbReference type="InterPro" id="IPR036977">
    <property type="entry name" value="DNA_primase_Znf_CHC2"/>
</dbReference>
<evidence type="ECO:0000256" key="5">
    <source>
        <dbReference type="ARBA" id="ARBA00022705"/>
    </source>
</evidence>
<keyword evidence="11 12" id="KW-0804">Transcription</keyword>
<dbReference type="CDD" id="cd03364">
    <property type="entry name" value="TOPRIM_DnaG_primases"/>
    <property type="match status" value="1"/>
</dbReference>
<dbReference type="SMART" id="SM00400">
    <property type="entry name" value="ZnF_CHCC"/>
    <property type="match status" value="1"/>
</dbReference>